<proteinExistence type="predicted"/>
<keyword evidence="4" id="KW-1185">Reference proteome</keyword>
<reference evidence="3 4" key="1">
    <citation type="journal article" date="2019" name="Nat. Plants">
        <title>Stout camphor tree genome fills gaps in understanding of flowering plant genome evolution.</title>
        <authorList>
            <person name="Chaw S.M."/>
            <person name="Liu Y.C."/>
            <person name="Wu Y.W."/>
            <person name="Wang H.Y."/>
            <person name="Lin C.I."/>
            <person name="Wu C.S."/>
            <person name="Ke H.M."/>
            <person name="Chang L.Y."/>
            <person name="Hsu C.Y."/>
            <person name="Yang H.T."/>
            <person name="Sudianto E."/>
            <person name="Hsu M.H."/>
            <person name="Wu K.P."/>
            <person name="Wang L.N."/>
            <person name="Leebens-Mack J.H."/>
            <person name="Tsai I.J."/>
        </authorList>
    </citation>
    <scope>NUCLEOTIDE SEQUENCE [LARGE SCALE GENOMIC DNA]</scope>
    <source>
        <strain evidence="4">cv. Chaw 1501</strain>
        <tissue evidence="3">Young leaves</tissue>
    </source>
</reference>
<evidence type="ECO:0000256" key="1">
    <source>
        <dbReference type="SAM" id="Coils"/>
    </source>
</evidence>
<name>A0A3S3QGN0_9MAGN</name>
<dbReference type="EMBL" id="QPKB01000005">
    <property type="protein sequence ID" value="RWR84163.1"/>
    <property type="molecule type" value="Genomic_DNA"/>
</dbReference>
<keyword evidence="1" id="KW-0175">Coiled coil</keyword>
<gene>
    <name evidence="3" type="ORF">CKAN_01295300</name>
</gene>
<dbReference type="AlphaFoldDB" id="A0A3S3QGN0"/>
<feature type="coiled-coil region" evidence="1">
    <location>
        <begin position="91"/>
        <end position="118"/>
    </location>
</feature>
<dbReference type="Proteomes" id="UP000283530">
    <property type="component" value="Unassembled WGS sequence"/>
</dbReference>
<comment type="caution">
    <text evidence="3">The sequence shown here is derived from an EMBL/GenBank/DDBJ whole genome shotgun (WGS) entry which is preliminary data.</text>
</comment>
<feature type="compositionally biased region" description="Low complexity" evidence="2">
    <location>
        <begin position="38"/>
        <end position="54"/>
    </location>
</feature>
<accession>A0A3S3QGN0</accession>
<sequence>MRGVGGPLLCIGDLLSDVAEGDSIDSESLSPPPPPPLSSLSTSSTTNDTTQSLSPSHLHHLFQENYSQLKAALEGTDHSWTMLTIKLCAALETADKLIQTANSNVEKLSEELEALEGIMKRGDLAIATAKTIQNTWNNKDKPSTRK</sequence>
<dbReference type="PANTHER" id="PTHR37237:SF1">
    <property type="entry name" value="OS02G0567000 PROTEIN"/>
    <property type="match status" value="1"/>
</dbReference>
<evidence type="ECO:0000313" key="4">
    <source>
        <dbReference type="Proteomes" id="UP000283530"/>
    </source>
</evidence>
<dbReference type="OrthoDB" id="1629067at2759"/>
<feature type="region of interest" description="Disordered" evidence="2">
    <location>
        <begin position="21"/>
        <end position="55"/>
    </location>
</feature>
<dbReference type="PANTHER" id="PTHR37237">
    <property type="entry name" value="OS02G0567000 PROTEIN"/>
    <property type="match status" value="1"/>
</dbReference>
<evidence type="ECO:0000313" key="3">
    <source>
        <dbReference type="EMBL" id="RWR84163.1"/>
    </source>
</evidence>
<organism evidence="3 4">
    <name type="scientific">Cinnamomum micranthum f. kanehirae</name>
    <dbReference type="NCBI Taxonomy" id="337451"/>
    <lineage>
        <taxon>Eukaryota</taxon>
        <taxon>Viridiplantae</taxon>
        <taxon>Streptophyta</taxon>
        <taxon>Embryophyta</taxon>
        <taxon>Tracheophyta</taxon>
        <taxon>Spermatophyta</taxon>
        <taxon>Magnoliopsida</taxon>
        <taxon>Magnoliidae</taxon>
        <taxon>Laurales</taxon>
        <taxon>Lauraceae</taxon>
        <taxon>Cinnamomum</taxon>
    </lineage>
</organism>
<evidence type="ECO:0000256" key="2">
    <source>
        <dbReference type="SAM" id="MobiDB-lite"/>
    </source>
</evidence>
<protein>
    <submittedName>
        <fullName evidence="3">Uncharacterized protein</fullName>
    </submittedName>
</protein>